<proteinExistence type="inferred from homology"/>
<organism evidence="9 10">
    <name type="scientific">Chelatococcus sambhunathii</name>
    <dbReference type="NCBI Taxonomy" id="363953"/>
    <lineage>
        <taxon>Bacteria</taxon>
        <taxon>Pseudomonadati</taxon>
        <taxon>Pseudomonadota</taxon>
        <taxon>Alphaproteobacteria</taxon>
        <taxon>Hyphomicrobiales</taxon>
        <taxon>Chelatococcaceae</taxon>
        <taxon>Chelatococcus</taxon>
    </lineage>
</organism>
<feature type="transmembrane region" description="Helical" evidence="8">
    <location>
        <begin position="216"/>
        <end position="238"/>
    </location>
</feature>
<name>A0ABU1DFP0_9HYPH</name>
<feature type="transmembrane region" description="Helical" evidence="8">
    <location>
        <begin position="185"/>
        <end position="204"/>
    </location>
</feature>
<feature type="transmembrane region" description="Helical" evidence="8">
    <location>
        <begin position="130"/>
        <end position="148"/>
    </location>
</feature>
<accession>A0ABU1DFP0</accession>
<dbReference type="InterPro" id="IPR052017">
    <property type="entry name" value="TSUP"/>
</dbReference>
<evidence type="ECO:0000256" key="2">
    <source>
        <dbReference type="ARBA" id="ARBA00009142"/>
    </source>
</evidence>
<evidence type="ECO:0000256" key="3">
    <source>
        <dbReference type="ARBA" id="ARBA00022448"/>
    </source>
</evidence>
<gene>
    <name evidence="9" type="ORF">IHQ68_09970</name>
</gene>
<evidence type="ECO:0000256" key="6">
    <source>
        <dbReference type="ARBA" id="ARBA00022989"/>
    </source>
</evidence>
<feature type="transmembrane region" description="Helical" evidence="8">
    <location>
        <begin position="160"/>
        <end position="179"/>
    </location>
</feature>
<dbReference type="InterPro" id="IPR002781">
    <property type="entry name" value="TM_pro_TauE-like"/>
</dbReference>
<keyword evidence="7 8" id="KW-0472">Membrane</keyword>
<feature type="transmembrane region" description="Helical" evidence="8">
    <location>
        <begin position="104"/>
        <end position="124"/>
    </location>
</feature>
<dbReference type="Proteomes" id="UP001181622">
    <property type="component" value="Unassembled WGS sequence"/>
</dbReference>
<reference evidence="9" key="1">
    <citation type="submission" date="2020-10" db="EMBL/GenBank/DDBJ databases">
        <authorList>
            <person name="Abbas A."/>
            <person name="Razzaq R."/>
            <person name="Waqas M."/>
            <person name="Abbas N."/>
            <person name="Nielsen T.K."/>
            <person name="Hansen L.H."/>
            <person name="Hussain S."/>
            <person name="Shahid M."/>
        </authorList>
    </citation>
    <scope>NUCLEOTIDE SEQUENCE</scope>
    <source>
        <strain evidence="9">S14</strain>
    </source>
</reference>
<dbReference type="EMBL" id="JADBEO010000017">
    <property type="protein sequence ID" value="MDR4306944.1"/>
    <property type="molecule type" value="Genomic_DNA"/>
</dbReference>
<evidence type="ECO:0000256" key="7">
    <source>
        <dbReference type="ARBA" id="ARBA00023136"/>
    </source>
</evidence>
<sequence length="294" mass="29586">MSSDTSCDGSARRRRPPDAFALHGRLVSIPPEVLLVFALVGLFAGAVDAIAGGGGLITVPALLLGGLDPVSAVATNKLQGTFGTAMSTFRFARAGMIDFRSREAWGLAAAAFAGAIAGAALVAFAPVGAMRTALPFLLLATALYFAIGPKMSDVDAKARLSPAVFALAIAAPIGLYDGLFGPGAGSFYMIGLVALAGVGAVKAVARTKLLNFSSNLAGLLFFIAAGHVVWAAGLAMAVGTVVGAQIGSALALRHGVRLVKPLLIVVSLALALRLMLDASHPVGAALRAMIAAPS</sequence>
<evidence type="ECO:0000313" key="9">
    <source>
        <dbReference type="EMBL" id="MDR4306944.1"/>
    </source>
</evidence>
<evidence type="ECO:0000256" key="4">
    <source>
        <dbReference type="ARBA" id="ARBA00022475"/>
    </source>
</evidence>
<keyword evidence="10" id="KW-1185">Reference proteome</keyword>
<evidence type="ECO:0000256" key="5">
    <source>
        <dbReference type="ARBA" id="ARBA00022692"/>
    </source>
</evidence>
<evidence type="ECO:0000256" key="8">
    <source>
        <dbReference type="RuleBase" id="RU363041"/>
    </source>
</evidence>
<dbReference type="Pfam" id="PF01925">
    <property type="entry name" value="TauE"/>
    <property type="match status" value="1"/>
</dbReference>
<keyword evidence="4 8" id="KW-1003">Cell membrane</keyword>
<comment type="subcellular location">
    <subcellularLocation>
        <location evidence="1 8">Cell membrane</location>
        <topology evidence="1 8">Multi-pass membrane protein</topology>
    </subcellularLocation>
</comment>
<feature type="transmembrane region" description="Helical" evidence="8">
    <location>
        <begin position="33"/>
        <end position="64"/>
    </location>
</feature>
<dbReference type="PANTHER" id="PTHR30269:SF0">
    <property type="entry name" value="MEMBRANE TRANSPORTER PROTEIN YFCA-RELATED"/>
    <property type="match status" value="1"/>
</dbReference>
<protein>
    <recommendedName>
        <fullName evidence="8">Probable membrane transporter protein</fullName>
    </recommendedName>
</protein>
<keyword evidence="3" id="KW-0813">Transport</keyword>
<comment type="caution">
    <text evidence="9">The sequence shown here is derived from an EMBL/GenBank/DDBJ whole genome shotgun (WGS) entry which is preliminary data.</text>
</comment>
<evidence type="ECO:0000313" key="10">
    <source>
        <dbReference type="Proteomes" id="UP001181622"/>
    </source>
</evidence>
<dbReference type="PANTHER" id="PTHR30269">
    <property type="entry name" value="TRANSMEMBRANE PROTEIN YFCA"/>
    <property type="match status" value="1"/>
</dbReference>
<keyword evidence="5 8" id="KW-0812">Transmembrane</keyword>
<comment type="similarity">
    <text evidence="2 8">Belongs to the 4-toluene sulfonate uptake permease (TSUP) (TC 2.A.102) family.</text>
</comment>
<evidence type="ECO:0000256" key="1">
    <source>
        <dbReference type="ARBA" id="ARBA00004651"/>
    </source>
</evidence>
<feature type="transmembrane region" description="Helical" evidence="8">
    <location>
        <begin position="258"/>
        <end position="276"/>
    </location>
</feature>
<keyword evidence="6 8" id="KW-1133">Transmembrane helix</keyword>